<dbReference type="PROSITE" id="PS00092">
    <property type="entry name" value="N6_MTASE"/>
    <property type="match status" value="1"/>
</dbReference>
<dbReference type="STRING" id="1400863.BN873_210016"/>
<feature type="domain" description="DUF7008" evidence="7">
    <location>
        <begin position="833"/>
        <end position="1220"/>
    </location>
</feature>
<feature type="domain" description="Type II methyltransferase M.TaqI-like" evidence="6">
    <location>
        <begin position="286"/>
        <end position="474"/>
    </location>
</feature>
<keyword evidence="3" id="KW-0808">Transferase</keyword>
<dbReference type="InterPro" id="IPR002052">
    <property type="entry name" value="DNA_methylase_N6_adenine_CS"/>
</dbReference>
<dbReference type="EMBL" id="CBTJ020000027">
    <property type="protein sequence ID" value="CDI01795.1"/>
    <property type="molecule type" value="Genomic_DNA"/>
</dbReference>
<dbReference type="InterPro" id="IPR054277">
    <property type="entry name" value="DUF7008"/>
</dbReference>
<dbReference type="Gene3D" id="3.40.50.150">
    <property type="entry name" value="Vaccinia Virus protein VP39"/>
    <property type="match status" value="1"/>
</dbReference>
<evidence type="ECO:0000259" key="7">
    <source>
        <dbReference type="Pfam" id="PF22654"/>
    </source>
</evidence>
<dbReference type="GO" id="GO:0009007">
    <property type="term" value="F:site-specific DNA-methyltransferase (adenine-specific) activity"/>
    <property type="evidence" value="ECO:0007669"/>
    <property type="project" value="UniProtKB-EC"/>
</dbReference>
<reference evidence="8" key="2">
    <citation type="submission" date="2014-03" db="EMBL/GenBank/DDBJ databases">
        <title>Candidatus Competibacter-lineage genomes retrieved from metagenomes reveal functional metabolic diversity.</title>
        <authorList>
            <person name="McIlroy S.J."/>
            <person name="Albertsen M."/>
            <person name="Andresen E.K."/>
            <person name="Saunders A.M."/>
            <person name="Kristiansen R."/>
            <person name="Stokholm-Bjerregaard M."/>
            <person name="Nielsen K.L."/>
            <person name="Nielsen P.H."/>
        </authorList>
    </citation>
    <scope>NUCLEOTIDE SEQUENCE</scope>
    <source>
        <strain evidence="8">Run_A_D11</strain>
    </source>
</reference>
<dbReference type="GO" id="GO:0032259">
    <property type="term" value="P:methylation"/>
    <property type="evidence" value="ECO:0007669"/>
    <property type="project" value="UniProtKB-KW"/>
</dbReference>
<evidence type="ECO:0000256" key="3">
    <source>
        <dbReference type="ARBA" id="ARBA00022679"/>
    </source>
</evidence>
<keyword evidence="2" id="KW-0489">Methyltransferase</keyword>
<keyword evidence="9" id="KW-1185">Reference proteome</keyword>
<dbReference type="RefSeq" id="WP_048671256.1">
    <property type="nucleotide sequence ID" value="NZ_CBTJ020000027.1"/>
</dbReference>
<dbReference type="InterPro" id="IPR011639">
    <property type="entry name" value="MethylTrfase_TaqI-like_dom"/>
</dbReference>
<sequence length="1224" mass="136989">MLDRLKLLAGLKPLVRALEADLRDGFKKAGDYRQRLQTDWEAARAAGRTAEALEIWAEAQFTQSAVAWVLACLFVRFCEDNGLLDAPLIAGTDDLGPSAAMRQEAFYLKNPTASDNDYLRDVFATAAQYPGLDDVLRVQHSLLDAPVSADSGKQLVRFFRATNPDRGTLIFSFFDAGLNTRFLSNFPTDRKEWSSRFLGDLYQDLSQEARERFALLQTPEFVESFILDRTLKPALDSYVLDDVDVIDPTCGSGHFLLGAFERLAPLWLRQQPDSVNVALQAALDRIRGIDLNPFSVAITRFRLLIAAIKWGQVHTLRLAPTFHFHIEIGDSLLHGFDQKDYLRGQSTLDLDTPQENLEGDHVYGHAYATENFEAVNEILARKYTVVVGNPPYITVKDAAISKLYRDRFSSCSGKYALVAPFCERFWALAKPSDHTQRGGFVGLIVANSFMKREFGKKLVEAFFPKIDLTHLIDTSGAYIPGHGTPTVILFGRNRQPMNSTVRAVMGIKGEPATPTDPAQGIVWQAILNQMDLRDSESEWVSVADIPRATLAKHPWSIGGGGAAELKETIEAAADQVLMNIAESIGITSFTLEDNVYVQDSVFWQRRDVPPQILRALVVGDEIRDWFGSYSAVAIFPYDAGYNPIALDSEQTAYRFMWTYRTGLSNSKMFGGQTKVESGLQWFEYGRLTASKLRTPLTITFAFVATHNHFVLDRGGKVFKQSAPVIKLPADATEDDHLGLLGLLNSSTACFWLKQVCFPKDRKSGWDERSEYDASKASQFPLPEHRPLALARTLDDLARQRAAHLPAALFAQTVPTRTELDAARAAAESFRNRMIAWQEELDWQVYPWYGVWDETLCHDGEPPEIRFGERAFEIVLAQQCAAGKTATTWFERHNAQPVTAVPAHWPAAYQAVVERRIDAIRRSRDLALIERPECKRRWSQTDWNTLERAALENWLLDRLEAADLWPRDAHPAPKLRSARELADAVAGDENARRALDLYAGSGSDAHATVIALVQQASVPYLDALRYSDSGLRKRAIWQQVWDLQRREDAIDAAATQELAGQPAAAIQQEQAARKAAAIGAIPVPPKYKPEDFRDGGYWKLRGALDVPKERFVRFPGLERASDANSPMLLWAGYDAKARALALAGTLYELLHREGADTARFTPLLAGLDETLPWVQQWHPEIDDDLGMSTGDYLQGLLDSQLAQHGLTVTDLRHWRPPAPVGRKRR</sequence>
<dbReference type="PRINTS" id="PR00507">
    <property type="entry name" value="N12N6MTFRASE"/>
</dbReference>
<dbReference type="Pfam" id="PF07669">
    <property type="entry name" value="Eco57I"/>
    <property type="match status" value="1"/>
</dbReference>
<dbReference type="InterPro" id="IPR029063">
    <property type="entry name" value="SAM-dependent_MTases_sf"/>
</dbReference>
<accession>W6M7U2</accession>
<dbReference type="GO" id="GO:0006304">
    <property type="term" value="P:DNA modification"/>
    <property type="evidence" value="ECO:0007669"/>
    <property type="project" value="InterPro"/>
</dbReference>
<dbReference type="OrthoDB" id="9782445at2"/>
<evidence type="ECO:0000259" key="6">
    <source>
        <dbReference type="Pfam" id="PF07669"/>
    </source>
</evidence>
<comment type="caution">
    <text evidence="8">The sequence shown here is derived from an EMBL/GenBank/DDBJ whole genome shotgun (WGS) entry which is preliminary data.</text>
</comment>
<comment type="catalytic activity">
    <reaction evidence="5">
        <text>a 2'-deoxyadenosine in DNA + S-adenosyl-L-methionine = an N(6)-methyl-2'-deoxyadenosine in DNA + S-adenosyl-L-homocysteine + H(+)</text>
        <dbReference type="Rhea" id="RHEA:15197"/>
        <dbReference type="Rhea" id="RHEA-COMP:12418"/>
        <dbReference type="Rhea" id="RHEA-COMP:12419"/>
        <dbReference type="ChEBI" id="CHEBI:15378"/>
        <dbReference type="ChEBI" id="CHEBI:57856"/>
        <dbReference type="ChEBI" id="CHEBI:59789"/>
        <dbReference type="ChEBI" id="CHEBI:90615"/>
        <dbReference type="ChEBI" id="CHEBI:90616"/>
        <dbReference type="EC" id="2.1.1.72"/>
    </reaction>
</comment>
<dbReference type="NCBIfam" id="NF033451">
    <property type="entry name" value="BREX_2_MTaseX"/>
    <property type="match status" value="1"/>
</dbReference>
<name>W6M7U2_9GAMM</name>
<dbReference type="Pfam" id="PF22654">
    <property type="entry name" value="DUF7008"/>
    <property type="match status" value="1"/>
</dbReference>
<proteinExistence type="predicted"/>
<dbReference type="Proteomes" id="UP000035760">
    <property type="component" value="Unassembled WGS sequence"/>
</dbReference>
<keyword evidence="4" id="KW-0949">S-adenosyl-L-methionine</keyword>
<evidence type="ECO:0000256" key="1">
    <source>
        <dbReference type="ARBA" id="ARBA00011900"/>
    </source>
</evidence>
<dbReference type="SUPFAM" id="SSF53335">
    <property type="entry name" value="S-adenosyl-L-methionine-dependent methyltransferases"/>
    <property type="match status" value="1"/>
</dbReference>
<dbReference type="AlphaFoldDB" id="W6M7U2"/>
<evidence type="ECO:0000313" key="8">
    <source>
        <dbReference type="EMBL" id="CDI01795.1"/>
    </source>
</evidence>
<dbReference type="EC" id="2.1.1.72" evidence="1"/>
<dbReference type="InterPro" id="IPR050953">
    <property type="entry name" value="N4_N6_ade-DNA_methylase"/>
</dbReference>
<evidence type="ECO:0000256" key="2">
    <source>
        <dbReference type="ARBA" id="ARBA00022603"/>
    </source>
</evidence>
<evidence type="ECO:0000313" key="9">
    <source>
        <dbReference type="Proteomes" id="UP000035760"/>
    </source>
</evidence>
<evidence type="ECO:0000256" key="4">
    <source>
        <dbReference type="ARBA" id="ARBA00022691"/>
    </source>
</evidence>
<reference evidence="8" key="1">
    <citation type="submission" date="2013-07" db="EMBL/GenBank/DDBJ databases">
        <authorList>
            <person name="McIlroy S."/>
        </authorList>
    </citation>
    <scope>NUCLEOTIDE SEQUENCE [LARGE SCALE GENOMIC DNA]</scope>
    <source>
        <strain evidence="8">Run_A_D11</strain>
    </source>
</reference>
<dbReference type="PANTHER" id="PTHR33841">
    <property type="entry name" value="DNA METHYLTRANSFERASE YEEA-RELATED"/>
    <property type="match status" value="1"/>
</dbReference>
<protein>
    <recommendedName>
        <fullName evidence="1">site-specific DNA-methyltransferase (adenine-specific)</fullName>
        <ecNumber evidence="1">2.1.1.72</ecNumber>
    </recommendedName>
</protein>
<gene>
    <name evidence="8" type="ORF">BN873_210016</name>
</gene>
<dbReference type="PANTHER" id="PTHR33841:SF1">
    <property type="entry name" value="DNA METHYLTRANSFERASE A"/>
    <property type="match status" value="1"/>
</dbReference>
<evidence type="ECO:0000256" key="5">
    <source>
        <dbReference type="ARBA" id="ARBA00047942"/>
    </source>
</evidence>
<dbReference type="GO" id="GO:0003676">
    <property type="term" value="F:nucleic acid binding"/>
    <property type="evidence" value="ECO:0007669"/>
    <property type="project" value="InterPro"/>
</dbReference>
<organism evidence="8 9">
    <name type="scientific">Candidatus Competibacter denitrificans Run_A_D11</name>
    <dbReference type="NCBI Taxonomy" id="1400863"/>
    <lineage>
        <taxon>Bacteria</taxon>
        <taxon>Pseudomonadati</taxon>
        <taxon>Pseudomonadota</taxon>
        <taxon>Gammaproteobacteria</taxon>
        <taxon>Candidatus Competibacteraceae</taxon>
        <taxon>Candidatus Competibacter</taxon>
    </lineage>
</organism>